<evidence type="ECO:0000256" key="7">
    <source>
        <dbReference type="PROSITE-ProRule" id="PRU00846"/>
    </source>
</evidence>
<feature type="domain" description="FFD box profile" evidence="11">
    <location>
        <begin position="602"/>
        <end position="617"/>
    </location>
</feature>
<dbReference type="Gene3D" id="2.30.30.100">
    <property type="match status" value="1"/>
</dbReference>
<dbReference type="HOGENOM" id="CLU_028438_0_0_1"/>
<feature type="compositionally biased region" description="Polar residues" evidence="9">
    <location>
        <begin position="258"/>
        <end position="285"/>
    </location>
</feature>
<evidence type="ECO:0000256" key="1">
    <source>
        <dbReference type="ARBA" id="ARBA00004201"/>
    </source>
</evidence>
<protein>
    <recommendedName>
        <fullName evidence="16">Protein decapping 5</fullName>
    </recommendedName>
</protein>
<dbReference type="GO" id="GO:0033962">
    <property type="term" value="P:P-body assembly"/>
    <property type="evidence" value="ECO:0007669"/>
    <property type="project" value="TreeGrafter"/>
</dbReference>
<comment type="subcellular location">
    <subcellularLocation>
        <location evidence="1">Cytoplasm</location>
        <location evidence="1">P-body</location>
    </subcellularLocation>
</comment>
<comment type="similarity">
    <text evidence="2">Belongs to the LSM14 family.</text>
</comment>
<keyword evidence="15" id="KW-1185">Reference proteome</keyword>
<reference evidence="14" key="2">
    <citation type="submission" date="2018-04" db="EMBL/GenBank/DDBJ databases">
        <title>OnivRS2 (Oryza nivara Reference Sequence Version 2).</title>
        <authorList>
            <person name="Zhang J."/>
            <person name="Kudrna D."/>
            <person name="Lee S."/>
            <person name="Talag J."/>
            <person name="Rajasekar S."/>
            <person name="Welchert J."/>
            <person name="Hsing Y.-I."/>
            <person name="Wing R.A."/>
        </authorList>
    </citation>
    <scope>NUCLEOTIDE SEQUENCE [LARGE SCALE GENOMIC DNA]</scope>
</reference>
<dbReference type="PROSITE" id="PS51536">
    <property type="entry name" value="TFG"/>
    <property type="match status" value="1"/>
</dbReference>
<feature type="compositionally biased region" description="Gly residues" evidence="9">
    <location>
        <begin position="651"/>
        <end position="683"/>
    </location>
</feature>
<dbReference type="AlphaFoldDB" id="A0A0E0FF68"/>
<keyword evidence="3" id="KW-0963">Cytoplasm</keyword>
<dbReference type="PANTHER" id="PTHR13586:SF12">
    <property type="entry name" value="OS01G0111200 PROTEIN"/>
    <property type="match status" value="1"/>
</dbReference>
<proteinExistence type="inferred from homology"/>
<keyword evidence="5" id="KW-0507">mRNA processing</keyword>
<feature type="domain" description="DFDF" evidence="10">
    <location>
        <begin position="536"/>
        <end position="572"/>
    </location>
</feature>
<dbReference type="PROSITE" id="PS51512">
    <property type="entry name" value="DFDF"/>
    <property type="match status" value="1"/>
</dbReference>
<feature type="compositionally biased region" description="Basic and acidic residues" evidence="9">
    <location>
        <begin position="628"/>
        <end position="637"/>
    </location>
</feature>
<evidence type="ECO:0000259" key="10">
    <source>
        <dbReference type="PROSITE" id="PS51512"/>
    </source>
</evidence>
<dbReference type="GO" id="GO:0034063">
    <property type="term" value="P:stress granule assembly"/>
    <property type="evidence" value="ECO:0007669"/>
    <property type="project" value="TreeGrafter"/>
</dbReference>
<dbReference type="GO" id="GO:0000932">
    <property type="term" value="C:P-body"/>
    <property type="evidence" value="ECO:0007669"/>
    <property type="project" value="UniProtKB-SubCell"/>
</dbReference>
<dbReference type="PROSITE" id="PS52002">
    <property type="entry name" value="SM"/>
    <property type="match status" value="1"/>
</dbReference>
<dbReference type="InterPro" id="IPR047575">
    <property type="entry name" value="Sm"/>
</dbReference>
<evidence type="ECO:0000256" key="4">
    <source>
        <dbReference type="ARBA" id="ARBA00022491"/>
    </source>
</evidence>
<evidence type="ECO:0000259" key="13">
    <source>
        <dbReference type="PROSITE" id="PS52002"/>
    </source>
</evidence>
<dbReference type="InterPro" id="IPR010920">
    <property type="entry name" value="LSM_dom_sf"/>
</dbReference>
<comment type="function">
    <text evidence="6">As a component of the decapping complex, involved in the degradation of mRNAs. Promotes P-body formation. Translational repressor.</text>
</comment>
<feature type="region of interest" description="Disordered" evidence="9">
    <location>
        <begin position="103"/>
        <end position="127"/>
    </location>
</feature>
<dbReference type="InterPro" id="IPR025761">
    <property type="entry name" value="FFD_box"/>
</dbReference>
<dbReference type="OMA" id="AHMDMPV"/>
<organism evidence="14">
    <name type="scientific">Oryza nivara</name>
    <name type="common">Indian wild rice</name>
    <name type="synonym">Oryza sativa f. spontanea</name>
    <dbReference type="NCBI Taxonomy" id="4536"/>
    <lineage>
        <taxon>Eukaryota</taxon>
        <taxon>Viridiplantae</taxon>
        <taxon>Streptophyta</taxon>
        <taxon>Embryophyta</taxon>
        <taxon>Tracheophyta</taxon>
        <taxon>Spermatophyta</taxon>
        <taxon>Magnoliopsida</taxon>
        <taxon>Liliopsida</taxon>
        <taxon>Poales</taxon>
        <taxon>Poaceae</taxon>
        <taxon>BOP clade</taxon>
        <taxon>Oryzoideae</taxon>
        <taxon>Oryzeae</taxon>
        <taxon>Oryzinae</taxon>
        <taxon>Oryza</taxon>
    </lineage>
</organism>
<evidence type="ECO:0008006" key="16">
    <source>
        <dbReference type="Google" id="ProtNLM"/>
    </source>
</evidence>
<evidence type="ECO:0000259" key="11">
    <source>
        <dbReference type="PROSITE" id="PS51513"/>
    </source>
</evidence>
<keyword evidence="4" id="KW-0678">Repressor</keyword>
<dbReference type="CDD" id="cd01736">
    <property type="entry name" value="LSm14_N"/>
    <property type="match status" value="1"/>
</dbReference>
<dbReference type="EnsemblPlants" id="ONIVA01G00750.1">
    <property type="protein sequence ID" value="ONIVA01G00750.1"/>
    <property type="gene ID" value="ONIVA01G00750"/>
</dbReference>
<reference evidence="14" key="1">
    <citation type="submission" date="2015-04" db="UniProtKB">
        <authorList>
            <consortium name="EnsemblPlants"/>
        </authorList>
    </citation>
    <scope>IDENTIFICATION</scope>
    <source>
        <strain evidence="14">SL10</strain>
    </source>
</reference>
<dbReference type="InterPro" id="IPR025609">
    <property type="entry name" value="Lsm14-like_N"/>
</dbReference>
<name>A0A0E0FF68_ORYNI</name>
<dbReference type="FunFam" id="2.30.30.100:FF:000033">
    <property type="entry name" value="Trailer hitch, isoform C"/>
    <property type="match status" value="1"/>
</dbReference>
<dbReference type="Pfam" id="PF12701">
    <property type="entry name" value="LSM14"/>
    <property type="match status" value="1"/>
</dbReference>
<feature type="region of interest" description="Disordered" evidence="9">
    <location>
        <begin position="232"/>
        <end position="294"/>
    </location>
</feature>
<dbReference type="Pfam" id="PF09532">
    <property type="entry name" value="FDF"/>
    <property type="match status" value="1"/>
</dbReference>
<evidence type="ECO:0000256" key="5">
    <source>
        <dbReference type="ARBA" id="ARBA00022664"/>
    </source>
</evidence>
<dbReference type="Proteomes" id="UP000006591">
    <property type="component" value="Chromosome 1"/>
</dbReference>
<dbReference type="GO" id="GO:0003729">
    <property type="term" value="F:mRNA binding"/>
    <property type="evidence" value="ECO:0007669"/>
    <property type="project" value="TreeGrafter"/>
</dbReference>
<feature type="short sequence motif" description="TFG box" evidence="8">
    <location>
        <begin position="624"/>
        <end position="644"/>
    </location>
</feature>
<dbReference type="Gramene" id="ONIVA01G00750.1">
    <property type="protein sequence ID" value="ONIVA01G00750.1"/>
    <property type="gene ID" value="ONIVA01G00750"/>
</dbReference>
<sequence length="692" mass="73374">MAAEAPPSSSTSSSAGPPAAAGSSGGGAAASPDSYIGSLISLTSKSEIRYEGILYNINTEESSIGLRNVRSFGTEGRKKDGVQIPASTKVYEYILFRGSDIKDLQVKSSPPPPPPPQPAAPHNDPAIIQSHYSQPASASSSLPSAGSAVLPDLSSQAAQYGLQRPSFQSNIPLYQPGSAPWGSSAPPSAGNASGLSVPPMYWQGYYPPGGLPPHLQQPPLLQPGLSVPQGLQYAGLNPTLSSGPQKLSELHPPLLQPPGTTQGPSSGILPTTTAPSSANLLSPETSKPLLPNMGPLFTPPVPSVGATLPLASLPTSIAESSAMAPHNFSSLVSNKTADIPGSTLAYQSVSQAVSSTVASSSSAHMDMPVPLLASSGQLLQNAPSMLSSSQSMQTPLQMSSKDFKAVESKTRVVEPLLPDPPSRALPENNEPILPLPKQTPQKFFSSTSKTRNQSLLVCKHMLKHKLVIHSISVHILVEFIIARINFEIMIYGSSTMELVHTAITTTGAVEEVEAARSLTIVLQFLLSLVFAAPLAIFSQSVTNFTEEFDFMAMNEKFNKDEVWGHLGKKSHSRDKDGELGDDVFDEDLEDEETENPELAAKPVYVKDDFFDSLTSGTFGRGGQNGRSRFSEQRKLDTETFGDFPRHRQPYRGGGRGYRGGGRARGSYYGGRGYGSMGARGGQGNSYPHRGSY</sequence>
<evidence type="ECO:0000256" key="2">
    <source>
        <dbReference type="ARBA" id="ARBA00010415"/>
    </source>
</evidence>
<feature type="short sequence motif" description="FFD box" evidence="7">
    <location>
        <begin position="602"/>
        <end position="617"/>
    </location>
</feature>
<feature type="region of interest" description="Disordered" evidence="9">
    <location>
        <begin position="615"/>
        <end position="692"/>
    </location>
</feature>
<dbReference type="PANTHER" id="PTHR13586">
    <property type="entry name" value="SCD6 PROTEIN-RELATED"/>
    <property type="match status" value="1"/>
</dbReference>
<dbReference type="GO" id="GO:0006397">
    <property type="term" value="P:mRNA processing"/>
    <property type="evidence" value="ECO:0007669"/>
    <property type="project" value="UniProtKB-KW"/>
</dbReference>
<evidence type="ECO:0000313" key="15">
    <source>
        <dbReference type="Proteomes" id="UP000006591"/>
    </source>
</evidence>
<feature type="region of interest" description="Disordered" evidence="9">
    <location>
        <begin position="1"/>
        <end position="30"/>
    </location>
</feature>
<feature type="domain" description="Sm" evidence="13">
    <location>
        <begin position="27"/>
        <end position="110"/>
    </location>
</feature>
<evidence type="ECO:0000259" key="12">
    <source>
        <dbReference type="PROSITE" id="PS51536"/>
    </source>
</evidence>
<dbReference type="InterPro" id="IPR019050">
    <property type="entry name" value="FDF_dom"/>
</dbReference>
<evidence type="ECO:0000256" key="3">
    <source>
        <dbReference type="ARBA" id="ARBA00022490"/>
    </source>
</evidence>
<dbReference type="STRING" id="4536.A0A0E0FF68"/>
<evidence type="ECO:0000256" key="6">
    <source>
        <dbReference type="ARBA" id="ARBA00059323"/>
    </source>
</evidence>
<dbReference type="InterPro" id="IPR025768">
    <property type="entry name" value="TFG_box"/>
</dbReference>
<feature type="compositionally biased region" description="Low complexity" evidence="9">
    <location>
        <begin position="1"/>
        <end position="22"/>
    </location>
</feature>
<evidence type="ECO:0000256" key="9">
    <source>
        <dbReference type="SAM" id="MobiDB-lite"/>
    </source>
</evidence>
<evidence type="ECO:0000313" key="14">
    <source>
        <dbReference type="EnsemblPlants" id="ONIVA01G00750.1"/>
    </source>
</evidence>
<feature type="compositionally biased region" description="Pro residues" evidence="9">
    <location>
        <begin position="109"/>
        <end position="119"/>
    </location>
</feature>
<dbReference type="SMART" id="SM01199">
    <property type="entry name" value="FDF"/>
    <property type="match status" value="1"/>
</dbReference>
<dbReference type="eggNOG" id="KOG1073">
    <property type="taxonomic scope" value="Eukaryota"/>
</dbReference>
<evidence type="ECO:0000256" key="8">
    <source>
        <dbReference type="PROSITE-ProRule" id="PRU00869"/>
    </source>
</evidence>
<feature type="domain" description="TFG box profile" evidence="12">
    <location>
        <begin position="624"/>
        <end position="644"/>
    </location>
</feature>
<dbReference type="InterPro" id="IPR025762">
    <property type="entry name" value="DFDF"/>
</dbReference>
<accession>A0A0E0FF68</accession>
<dbReference type="SUPFAM" id="SSF50182">
    <property type="entry name" value="Sm-like ribonucleoproteins"/>
    <property type="match status" value="1"/>
</dbReference>
<dbReference type="SMART" id="SM01271">
    <property type="entry name" value="LSM14"/>
    <property type="match status" value="1"/>
</dbReference>
<dbReference type="PROSITE" id="PS51513">
    <property type="entry name" value="FFD"/>
    <property type="match status" value="1"/>
</dbReference>